<dbReference type="Proteomes" id="UP001595701">
    <property type="component" value="Unassembled WGS sequence"/>
</dbReference>
<protein>
    <recommendedName>
        <fullName evidence="4">Tetratricopeptide repeat protein</fullName>
    </recommendedName>
</protein>
<gene>
    <name evidence="2" type="ORF">ACFOZ0_00780</name>
</gene>
<feature type="region of interest" description="Disordered" evidence="1">
    <location>
        <begin position="1"/>
        <end position="22"/>
    </location>
</feature>
<reference evidence="3" key="1">
    <citation type="journal article" date="2019" name="Int. J. Syst. Evol. Microbiol.">
        <title>The Global Catalogue of Microorganisms (GCM) 10K type strain sequencing project: providing services to taxonomists for standard genome sequencing and annotation.</title>
        <authorList>
            <consortium name="The Broad Institute Genomics Platform"/>
            <consortium name="The Broad Institute Genome Sequencing Center for Infectious Disease"/>
            <person name="Wu L."/>
            <person name="Ma J."/>
        </authorList>
    </citation>
    <scope>NUCLEOTIDE SEQUENCE [LARGE SCALE GENOMIC DNA]</scope>
    <source>
        <strain evidence="3">CGMCC 4.7035</strain>
    </source>
</reference>
<evidence type="ECO:0000313" key="3">
    <source>
        <dbReference type="Proteomes" id="UP001595701"/>
    </source>
</evidence>
<keyword evidence="3" id="KW-1185">Reference proteome</keyword>
<proteinExistence type="predicted"/>
<dbReference type="RefSeq" id="WP_310771277.1">
    <property type="nucleotide sequence ID" value="NZ_JBHRWR010000002.1"/>
</dbReference>
<name>A0ABV7S7X1_9ACTN</name>
<dbReference type="EMBL" id="JBHRWR010000002">
    <property type="protein sequence ID" value="MFC3571849.1"/>
    <property type="molecule type" value="Genomic_DNA"/>
</dbReference>
<organism evidence="2 3">
    <name type="scientific">Streptomyces yaanensis</name>
    <dbReference type="NCBI Taxonomy" id="1142239"/>
    <lineage>
        <taxon>Bacteria</taxon>
        <taxon>Bacillati</taxon>
        <taxon>Actinomycetota</taxon>
        <taxon>Actinomycetes</taxon>
        <taxon>Kitasatosporales</taxon>
        <taxon>Streptomycetaceae</taxon>
        <taxon>Streptomyces</taxon>
    </lineage>
</organism>
<feature type="compositionally biased region" description="Basic residues" evidence="1">
    <location>
        <begin position="1"/>
        <end position="14"/>
    </location>
</feature>
<accession>A0ABV7S7X1</accession>
<sequence>MPHPRRRRPGRRSPCHVDDYFARHGGSPHERVLARADVLKRCGHAEKAETELAPFATPVEALAHNGTVSGAVAVAERLVRQGEPEKAATCLRERLDRAKVTLSREDLV</sequence>
<comment type="caution">
    <text evidence="2">The sequence shown here is derived from an EMBL/GenBank/DDBJ whole genome shotgun (WGS) entry which is preliminary data.</text>
</comment>
<evidence type="ECO:0008006" key="4">
    <source>
        <dbReference type="Google" id="ProtNLM"/>
    </source>
</evidence>
<evidence type="ECO:0000256" key="1">
    <source>
        <dbReference type="SAM" id="MobiDB-lite"/>
    </source>
</evidence>
<evidence type="ECO:0000313" key="2">
    <source>
        <dbReference type="EMBL" id="MFC3571849.1"/>
    </source>
</evidence>